<keyword evidence="2" id="KW-1185">Reference proteome</keyword>
<name>A0AAN9M8L9_CANGL</name>
<protein>
    <submittedName>
        <fullName evidence="1">Uncharacterized protein</fullName>
    </submittedName>
</protein>
<accession>A0AAN9M8L9</accession>
<comment type="caution">
    <text evidence="1">The sequence shown here is derived from an EMBL/GenBank/DDBJ whole genome shotgun (WGS) entry which is preliminary data.</text>
</comment>
<proteinExistence type="predicted"/>
<gene>
    <name evidence="1" type="ORF">VNO77_08570</name>
</gene>
<evidence type="ECO:0000313" key="2">
    <source>
        <dbReference type="Proteomes" id="UP001367508"/>
    </source>
</evidence>
<organism evidence="1 2">
    <name type="scientific">Canavalia gladiata</name>
    <name type="common">Sword bean</name>
    <name type="synonym">Dolichos gladiatus</name>
    <dbReference type="NCBI Taxonomy" id="3824"/>
    <lineage>
        <taxon>Eukaryota</taxon>
        <taxon>Viridiplantae</taxon>
        <taxon>Streptophyta</taxon>
        <taxon>Embryophyta</taxon>
        <taxon>Tracheophyta</taxon>
        <taxon>Spermatophyta</taxon>
        <taxon>Magnoliopsida</taxon>
        <taxon>eudicotyledons</taxon>
        <taxon>Gunneridae</taxon>
        <taxon>Pentapetalae</taxon>
        <taxon>rosids</taxon>
        <taxon>fabids</taxon>
        <taxon>Fabales</taxon>
        <taxon>Fabaceae</taxon>
        <taxon>Papilionoideae</taxon>
        <taxon>50 kb inversion clade</taxon>
        <taxon>NPAAA clade</taxon>
        <taxon>indigoferoid/millettioid clade</taxon>
        <taxon>Phaseoleae</taxon>
        <taxon>Canavalia</taxon>
    </lineage>
</organism>
<dbReference type="Proteomes" id="UP001367508">
    <property type="component" value="Unassembled WGS sequence"/>
</dbReference>
<sequence length="177" mass="20023">MGMHPILGDLNLRQSIGSCLQRMSMTPLRARSHPRAKVAPSRSALLIAEPRWLLLCPCRRLNVFPTCMHKPQLLVSLREQLQTDFGHEDVISDLWMRRFEVLVGMGTGSFIVLFQQRTMSLMRMYIQPLRTNVFKTATTADRRAAPACCTLAITNHWIHQVPANLVPLVHAQSGTIP</sequence>
<evidence type="ECO:0000313" key="1">
    <source>
        <dbReference type="EMBL" id="KAK7350235.1"/>
    </source>
</evidence>
<dbReference type="EMBL" id="JAYMYQ010000002">
    <property type="protein sequence ID" value="KAK7350235.1"/>
    <property type="molecule type" value="Genomic_DNA"/>
</dbReference>
<reference evidence="1 2" key="1">
    <citation type="submission" date="2024-01" db="EMBL/GenBank/DDBJ databases">
        <title>The genomes of 5 underutilized Papilionoideae crops provide insights into root nodulation and disease resistanc.</title>
        <authorList>
            <person name="Jiang F."/>
        </authorList>
    </citation>
    <scope>NUCLEOTIDE SEQUENCE [LARGE SCALE GENOMIC DNA]</scope>
    <source>
        <strain evidence="1">LVBAO_FW01</strain>
        <tissue evidence="1">Leaves</tissue>
    </source>
</reference>
<dbReference type="AlphaFoldDB" id="A0AAN9M8L9"/>